<proteinExistence type="predicted"/>
<gene>
    <name evidence="1" type="ORF">IZO911_LOCUS21905</name>
    <name evidence="3" type="ORF">KXQ929_LOCUS16662</name>
    <name evidence="4" type="ORF">OKA104_LOCUS27783</name>
    <name evidence="2" type="ORF">VCS650_LOCUS22426</name>
</gene>
<name>A0A814MIG4_9BILA</name>
<protein>
    <submittedName>
        <fullName evidence="1">Uncharacterized protein</fullName>
    </submittedName>
</protein>
<dbReference type="EMBL" id="CAJNON010000253">
    <property type="protein sequence ID" value="CAF1143909.1"/>
    <property type="molecule type" value="Genomic_DNA"/>
</dbReference>
<dbReference type="AlphaFoldDB" id="A0A814MIG4"/>
<evidence type="ECO:0000313" key="2">
    <source>
        <dbReference type="EMBL" id="CAF1143909.1"/>
    </source>
</evidence>
<dbReference type="Proteomes" id="UP000663881">
    <property type="component" value="Unassembled WGS sequence"/>
</dbReference>
<dbReference type="EMBL" id="CAJNOE010000239">
    <property type="protein sequence ID" value="CAF1079948.1"/>
    <property type="molecule type" value="Genomic_DNA"/>
</dbReference>
<organism evidence="1 5">
    <name type="scientific">Adineta steineri</name>
    <dbReference type="NCBI Taxonomy" id="433720"/>
    <lineage>
        <taxon>Eukaryota</taxon>
        <taxon>Metazoa</taxon>
        <taxon>Spiralia</taxon>
        <taxon>Gnathifera</taxon>
        <taxon>Rotifera</taxon>
        <taxon>Eurotatoria</taxon>
        <taxon>Bdelloidea</taxon>
        <taxon>Adinetida</taxon>
        <taxon>Adinetidae</taxon>
        <taxon>Adineta</taxon>
    </lineage>
</organism>
<accession>A0A814MIG4</accession>
<evidence type="ECO:0000313" key="5">
    <source>
        <dbReference type="Proteomes" id="UP000663860"/>
    </source>
</evidence>
<dbReference type="OrthoDB" id="9973045at2759"/>
<evidence type="ECO:0000313" key="3">
    <source>
        <dbReference type="EMBL" id="CAF3794499.1"/>
    </source>
</evidence>
<dbReference type="SUPFAM" id="SSF49695">
    <property type="entry name" value="gamma-Crystallin-like"/>
    <property type="match status" value="1"/>
</dbReference>
<dbReference type="Proteomes" id="UP000663860">
    <property type="component" value="Unassembled WGS sequence"/>
</dbReference>
<dbReference type="EMBL" id="CAJOBB010001015">
    <property type="protein sequence ID" value="CAF3794499.1"/>
    <property type="molecule type" value="Genomic_DNA"/>
</dbReference>
<reference evidence="1" key="1">
    <citation type="submission" date="2021-02" db="EMBL/GenBank/DDBJ databases">
        <authorList>
            <person name="Nowell W R."/>
        </authorList>
    </citation>
    <scope>NUCLEOTIDE SEQUENCE</scope>
</reference>
<evidence type="ECO:0000313" key="4">
    <source>
        <dbReference type="EMBL" id="CAF3965418.1"/>
    </source>
</evidence>
<evidence type="ECO:0000313" key="1">
    <source>
        <dbReference type="EMBL" id="CAF1079948.1"/>
    </source>
</evidence>
<dbReference type="Gene3D" id="2.60.20.10">
    <property type="entry name" value="Crystallins"/>
    <property type="match status" value="1"/>
</dbReference>
<dbReference type="EMBL" id="CAJOAY010002604">
    <property type="protein sequence ID" value="CAF3965418.1"/>
    <property type="molecule type" value="Genomic_DNA"/>
</dbReference>
<dbReference type="InterPro" id="IPR011024">
    <property type="entry name" value="G_crystallin-like"/>
</dbReference>
<dbReference type="Proteomes" id="UP000663891">
    <property type="component" value="Unassembled WGS sequence"/>
</dbReference>
<sequence>MVCPLHLNYLELVVETMPSNAVVLSVLMVMVLSFIDVSLSARIELFEHNNHRGRKVDHSYGDDDHSCHNLPGWANDKTTSVNTHGRCFILFVDANCQGRSSAFAPGQGDHANIGHDGFNDVTSSYKIC</sequence>
<dbReference type="Proteomes" id="UP000663868">
    <property type="component" value="Unassembled WGS sequence"/>
</dbReference>
<comment type="caution">
    <text evidence="1">The sequence shown here is derived from an EMBL/GenBank/DDBJ whole genome shotgun (WGS) entry which is preliminary data.</text>
</comment>